<accession>A0A2N9LV52</accession>
<evidence type="ECO:0000313" key="2">
    <source>
        <dbReference type="Proteomes" id="UP000239735"/>
    </source>
</evidence>
<sequence length="914" mass="101204">MKRREFLKAAGAASAGAVARGAMAQTVRSYLIVTDSSNATVGSHAVQWAVEQLRAAIAAKGRVCRVVASSEHLRGGAFCVVVAASGSTIAKSFAHADAAITGVEAFRFSPGRYANVPAMLVSGSDARGTVYGLLELAERVRFGTDPTIALHLVKTLEEKPANEVRSVGRYFCSELEDKPWYYDRDFWLGYLDLLATCRFNRFCLAFGLEYDFPRGVTSDYLHFPYPYLVEVPGYDVRVTQLAEADGTVLSQPRTLSEAERKKNFDALRFIAAQTATRGVQFQLGIWTHAYQWTDSPHAYHHIEGLTQDTHAAYCRDALAMILKECPEIQGLTMRVHGESGIPEGSYEFWKTLFEAIRGCGRTVEIDMHAKGVDEKMIDIAVATGMPVKLGAKYSAEHQSLGYQQADIRSLEIPKAEHEGEGPFSLSSGSRSFTRYGYADFFKAGSKYKLWFRLWPGTQRHLLSADPEMAAAYGRTAHFCGAVGLDLMEPLTFKGREGSGKPGGRCAYADATLNPKYDWQKFEFYYRVWGRKLYDPDASAEAWRRWLRSEFGLGALAMETAVANASRMLPLFTSAHLPSASNHSFWPEIYTNMPMVIGSEPSPYSDTPAPRCFGTVSALDPATFSTIEEHAADQLAGSPGARYTPIEVAQWMEDCADASSAALDEARRRTAPRRSPAFRRFEADVEIQIGLGRFFASKLRSGVLYAISEQSEDAQVGRQALDEYRMAREAWADMATRAAAVYRSDITYGSTPMRRGHWSDRLAAMDKDIQALTAQVLAAASGAMSTPNSRAAMQNATGRPSRPAIECIHTPPATFQPGEALKLSLSIPQESVEPTMASVSLRYRHVNQAERWKRLEMERDGEVFTATIPGEYSQSPYPLEYRFELRTKSEAAWLEPALNATLSNQPYYAMLRRGA</sequence>
<proteinExistence type="predicted"/>
<dbReference type="OrthoDB" id="99887at2"/>
<gene>
    <name evidence="1" type="ORF">SBA5_570003</name>
</gene>
<reference evidence="2" key="1">
    <citation type="submission" date="2018-02" db="EMBL/GenBank/DDBJ databases">
        <authorList>
            <person name="Hausmann B."/>
        </authorList>
    </citation>
    <scope>NUCLEOTIDE SEQUENCE [LARGE SCALE GENOMIC DNA]</scope>
    <source>
        <strain evidence="2">Peat soil MAG SbA5</strain>
    </source>
</reference>
<dbReference type="AlphaFoldDB" id="A0A2N9LV52"/>
<dbReference type="InterPro" id="IPR006311">
    <property type="entry name" value="TAT_signal"/>
</dbReference>
<dbReference type="EMBL" id="OKRB01000116">
    <property type="protein sequence ID" value="SPE27111.1"/>
    <property type="molecule type" value="Genomic_DNA"/>
</dbReference>
<dbReference type="Proteomes" id="UP000239735">
    <property type="component" value="Unassembled WGS sequence"/>
</dbReference>
<name>A0A2N9LV52_9BACT</name>
<protein>
    <submittedName>
        <fullName evidence="1">Uncharacterized protein</fullName>
    </submittedName>
</protein>
<organism evidence="1 2">
    <name type="scientific">Candidatus Sulfuritelmatomonas gaucii</name>
    <dbReference type="NCBI Taxonomy" id="2043161"/>
    <lineage>
        <taxon>Bacteria</taxon>
        <taxon>Pseudomonadati</taxon>
        <taxon>Acidobacteriota</taxon>
        <taxon>Terriglobia</taxon>
        <taxon>Terriglobales</taxon>
        <taxon>Acidobacteriaceae</taxon>
        <taxon>Candidatus Sulfuritelmatomonas</taxon>
    </lineage>
</organism>
<dbReference type="PROSITE" id="PS51318">
    <property type="entry name" value="TAT"/>
    <property type="match status" value="1"/>
</dbReference>
<evidence type="ECO:0000313" key="1">
    <source>
        <dbReference type="EMBL" id="SPE27111.1"/>
    </source>
</evidence>